<comment type="caution">
    <text evidence="1">The sequence shown here is derived from an EMBL/GenBank/DDBJ whole genome shotgun (WGS) entry which is preliminary data.</text>
</comment>
<organism evidence="1 2">
    <name type="scientific">Acidovorax delafieldii 2AN</name>
    <dbReference type="NCBI Taxonomy" id="573060"/>
    <lineage>
        <taxon>Bacteria</taxon>
        <taxon>Pseudomonadati</taxon>
        <taxon>Pseudomonadota</taxon>
        <taxon>Betaproteobacteria</taxon>
        <taxon>Burkholderiales</taxon>
        <taxon>Comamonadaceae</taxon>
        <taxon>Acidovorax</taxon>
    </lineage>
</organism>
<dbReference type="AlphaFoldDB" id="C5T657"/>
<dbReference type="Proteomes" id="UP000003856">
    <property type="component" value="Unassembled WGS sequence"/>
</dbReference>
<gene>
    <name evidence="1" type="ORF">AcdelDRAFT_2387</name>
</gene>
<dbReference type="PATRIC" id="fig|573060.9.peg.2705"/>
<sequence>MAGQAKAAALVFVLSFAVEWLGAAINGKQGNDTER</sequence>
<proteinExistence type="predicted"/>
<dbReference type="EMBL" id="ACQT01000079">
    <property type="protein sequence ID" value="EER60036.1"/>
    <property type="molecule type" value="Genomic_DNA"/>
</dbReference>
<name>C5T657_ACIDE</name>
<protein>
    <submittedName>
        <fullName evidence="1">Uncharacterized protein</fullName>
    </submittedName>
</protein>
<evidence type="ECO:0000313" key="1">
    <source>
        <dbReference type="EMBL" id="EER60036.1"/>
    </source>
</evidence>
<keyword evidence="2" id="KW-1185">Reference proteome</keyword>
<reference evidence="1 2" key="1">
    <citation type="submission" date="2009-05" db="EMBL/GenBank/DDBJ databases">
        <title>The draft genome of Acidovorax delafieldii 2AN.</title>
        <authorList>
            <consortium name="US DOE Joint Genome Institute (JGI-PGF)"/>
            <person name="Lucas S."/>
            <person name="Copeland A."/>
            <person name="Lapidus A."/>
            <person name="Glavina del Rio T."/>
            <person name="Tice H."/>
            <person name="Bruce D."/>
            <person name="Goodwin L."/>
            <person name="Pitluck S."/>
            <person name="Larimer F."/>
            <person name="Land M.L."/>
            <person name="Hauser L."/>
            <person name="Shelobolina E.S."/>
            <person name="Picardal F."/>
            <person name="Roden E."/>
            <person name="Emerson D."/>
        </authorList>
    </citation>
    <scope>NUCLEOTIDE SEQUENCE [LARGE SCALE GENOMIC DNA]</scope>
    <source>
        <strain evidence="1 2">2AN</strain>
    </source>
</reference>
<accession>C5T657</accession>
<evidence type="ECO:0000313" key="2">
    <source>
        <dbReference type="Proteomes" id="UP000003856"/>
    </source>
</evidence>